<feature type="region of interest" description="Disordered" evidence="2">
    <location>
        <begin position="156"/>
        <end position="273"/>
    </location>
</feature>
<protein>
    <recommendedName>
        <fullName evidence="3">C2H2-type domain-containing protein</fullName>
    </recommendedName>
</protein>
<dbReference type="EMBL" id="JAIPUX010000521">
    <property type="protein sequence ID" value="KAH0627694.1"/>
    <property type="molecule type" value="Genomic_DNA"/>
</dbReference>
<dbReference type="InterPro" id="IPR013087">
    <property type="entry name" value="Znf_C2H2_type"/>
</dbReference>
<dbReference type="PROSITE" id="PS50157">
    <property type="entry name" value="ZINC_FINGER_C2H2_2"/>
    <property type="match status" value="1"/>
</dbReference>
<reference evidence="4 5" key="1">
    <citation type="journal article" date="2022" name="Gigascience">
        <title>A chromosome-level genome assembly and annotation of the desert horned lizard, Phrynosoma platyrhinos, provides insight into chromosomal rearrangements among reptiles.</title>
        <authorList>
            <person name="Koochekian N."/>
            <person name="Ascanio A."/>
            <person name="Farleigh K."/>
            <person name="Card D.C."/>
            <person name="Schield D.R."/>
            <person name="Castoe T.A."/>
            <person name="Jezkova T."/>
        </authorList>
    </citation>
    <scope>NUCLEOTIDE SEQUENCE [LARGE SCALE GENOMIC DNA]</scope>
    <source>
        <strain evidence="4">NK-2021</strain>
    </source>
</reference>
<evidence type="ECO:0000256" key="1">
    <source>
        <dbReference type="PROSITE-ProRule" id="PRU00042"/>
    </source>
</evidence>
<organism evidence="4 5">
    <name type="scientific">Phrynosoma platyrhinos</name>
    <name type="common">Desert horned lizard</name>
    <dbReference type="NCBI Taxonomy" id="52577"/>
    <lineage>
        <taxon>Eukaryota</taxon>
        <taxon>Metazoa</taxon>
        <taxon>Chordata</taxon>
        <taxon>Craniata</taxon>
        <taxon>Vertebrata</taxon>
        <taxon>Euteleostomi</taxon>
        <taxon>Lepidosauria</taxon>
        <taxon>Squamata</taxon>
        <taxon>Bifurcata</taxon>
        <taxon>Unidentata</taxon>
        <taxon>Episquamata</taxon>
        <taxon>Toxicofera</taxon>
        <taxon>Iguania</taxon>
        <taxon>Phrynosomatidae</taxon>
        <taxon>Phrynosomatinae</taxon>
        <taxon>Phrynosoma</taxon>
    </lineage>
</organism>
<dbReference type="Gene3D" id="3.30.160.60">
    <property type="entry name" value="Classic Zinc Finger"/>
    <property type="match status" value="1"/>
</dbReference>
<proteinExistence type="predicted"/>
<gene>
    <name evidence="4" type="ORF">JD844_003800</name>
</gene>
<evidence type="ECO:0000313" key="5">
    <source>
        <dbReference type="Proteomes" id="UP000826234"/>
    </source>
</evidence>
<feature type="compositionally biased region" description="Basic and acidic residues" evidence="2">
    <location>
        <begin position="261"/>
        <end position="273"/>
    </location>
</feature>
<keyword evidence="1" id="KW-0479">Metal-binding</keyword>
<keyword evidence="5" id="KW-1185">Reference proteome</keyword>
<sequence length="470" mass="52930">MEPRQPVPLQPEQSFVRDAKQNMAELSLWTVVAAIQAVERKVDSHATRLLNLERRMMTNEKKYVDCENAVVDFGNQMECKLTALGTLIQEYGLLQRRLENMENLLKNQNFWILRLPPGSKGEIPKCNKQTERFFFFSPTDYAIAKPDLLSRIEQGEHPYEEEEEEEEVSKEREISAEPSPEALVFRPGLASQMEGAESVQVGGDQEKAEGKPSSSDPSVDYGMAASSFDSQVKRDQEANPEGPAVSEEGELHVKPTMAPLTDKELNKPRQERSPEIVEPWLPVETSRESLLQAKGSVCHEMWLKPPLGGEGREFGPLEASLAQWQKQGETRPHTCPDCGKSFGFPVGLQDHHRSHSTALASQGNGQASPRNESLLVHALSCQPEEGRERHLPTPAGEKAWSCPWCQQRFRLRLEKWQGLVEIEVLQLSLGQCVQLESEVPWYGNRGEMIRRPHLPLDVCASPSAQIYHPE</sequence>
<keyword evidence="1" id="KW-0863">Zinc-finger</keyword>
<dbReference type="InterPro" id="IPR036236">
    <property type="entry name" value="Znf_C2H2_sf"/>
</dbReference>
<dbReference type="PROSITE" id="PS00028">
    <property type="entry name" value="ZINC_FINGER_C2H2_1"/>
    <property type="match status" value="1"/>
</dbReference>
<evidence type="ECO:0000259" key="3">
    <source>
        <dbReference type="PROSITE" id="PS50157"/>
    </source>
</evidence>
<dbReference type="Proteomes" id="UP000826234">
    <property type="component" value="Unassembled WGS sequence"/>
</dbReference>
<evidence type="ECO:0000256" key="2">
    <source>
        <dbReference type="SAM" id="MobiDB-lite"/>
    </source>
</evidence>
<comment type="caution">
    <text evidence="4">The sequence shown here is derived from an EMBL/GenBank/DDBJ whole genome shotgun (WGS) entry which is preliminary data.</text>
</comment>
<dbReference type="SUPFAM" id="SSF57667">
    <property type="entry name" value="beta-beta-alpha zinc fingers"/>
    <property type="match status" value="1"/>
</dbReference>
<keyword evidence="1" id="KW-0862">Zinc</keyword>
<dbReference type="Pfam" id="PF00096">
    <property type="entry name" value="zf-C2H2"/>
    <property type="match status" value="1"/>
</dbReference>
<feature type="domain" description="C2H2-type" evidence="3">
    <location>
        <begin position="333"/>
        <end position="356"/>
    </location>
</feature>
<feature type="compositionally biased region" description="Acidic residues" evidence="2">
    <location>
        <begin position="159"/>
        <end position="168"/>
    </location>
</feature>
<name>A0ABQ7TDW2_PHRPL</name>
<accession>A0ABQ7TDW2</accession>
<evidence type="ECO:0000313" key="4">
    <source>
        <dbReference type="EMBL" id="KAH0627694.1"/>
    </source>
</evidence>